<dbReference type="PRINTS" id="PR00111">
    <property type="entry name" value="ABHYDROLASE"/>
</dbReference>
<comment type="catalytic activity">
    <reaction evidence="1 11 12">
        <text>Release of N-terminal proline from a peptide.</text>
        <dbReference type="EC" id="3.4.11.5"/>
    </reaction>
</comment>
<dbReference type="PANTHER" id="PTHR43722">
    <property type="entry name" value="PROLINE IMINOPEPTIDASE"/>
    <property type="match status" value="1"/>
</dbReference>
<reference evidence="14 15" key="1">
    <citation type="journal article" date="2024" name="Chem. Sci.">
        <title>Discovery of megapolipeptins by genome mining of a Burkholderiales bacteria collection.</title>
        <authorList>
            <person name="Paulo B.S."/>
            <person name="Recchia M.J.J."/>
            <person name="Lee S."/>
            <person name="Fergusson C.H."/>
            <person name="Romanowski S.B."/>
            <person name="Hernandez A."/>
            <person name="Krull N."/>
            <person name="Liu D.Y."/>
            <person name="Cavanagh H."/>
            <person name="Bos A."/>
            <person name="Gray C.A."/>
            <person name="Murphy B.T."/>
            <person name="Linington R.G."/>
            <person name="Eustaquio A.S."/>
        </authorList>
    </citation>
    <scope>NUCLEOTIDE SEQUENCE [LARGE SCALE GENOMIC DNA]</scope>
    <source>
        <strain evidence="14 15">RL21-008-BIB-A</strain>
    </source>
</reference>
<gene>
    <name evidence="14" type="primary">pip</name>
    <name evidence="14" type="ORF">PQR62_24575</name>
</gene>
<keyword evidence="15" id="KW-1185">Reference proteome</keyword>
<name>A0ABW9AGN6_9BURK</name>
<dbReference type="InterPro" id="IPR005944">
    <property type="entry name" value="Pro_iminopeptidase"/>
</dbReference>
<dbReference type="InterPro" id="IPR002410">
    <property type="entry name" value="Peptidase_S33"/>
</dbReference>
<comment type="subcellular location">
    <subcellularLocation>
        <location evidence="2 11">Cytoplasm</location>
    </subcellularLocation>
</comment>
<evidence type="ECO:0000256" key="11">
    <source>
        <dbReference type="PIRNR" id="PIRNR006431"/>
    </source>
</evidence>
<dbReference type="GO" id="GO:0004177">
    <property type="term" value="F:aminopeptidase activity"/>
    <property type="evidence" value="ECO:0007669"/>
    <property type="project" value="UniProtKB-KW"/>
</dbReference>
<evidence type="ECO:0000256" key="10">
    <source>
        <dbReference type="ARBA" id="ARBA00029605"/>
    </source>
</evidence>
<evidence type="ECO:0000256" key="12">
    <source>
        <dbReference type="RuleBase" id="RU003421"/>
    </source>
</evidence>
<dbReference type="NCBIfam" id="TIGR01249">
    <property type="entry name" value="pro_imino_pep_1"/>
    <property type="match status" value="1"/>
</dbReference>
<evidence type="ECO:0000313" key="15">
    <source>
        <dbReference type="Proteomes" id="UP001629246"/>
    </source>
</evidence>
<feature type="domain" description="AB hydrolase-1" evidence="13">
    <location>
        <begin position="43"/>
        <end position="302"/>
    </location>
</feature>
<dbReference type="PRINTS" id="PR00793">
    <property type="entry name" value="PROAMNOPTASE"/>
</dbReference>
<keyword evidence="7 11" id="KW-0963">Cytoplasm</keyword>
<evidence type="ECO:0000256" key="6">
    <source>
        <dbReference type="ARBA" id="ARBA00022438"/>
    </source>
</evidence>
<evidence type="ECO:0000256" key="7">
    <source>
        <dbReference type="ARBA" id="ARBA00022490"/>
    </source>
</evidence>
<evidence type="ECO:0000256" key="4">
    <source>
        <dbReference type="ARBA" id="ARBA00012568"/>
    </source>
</evidence>
<evidence type="ECO:0000256" key="3">
    <source>
        <dbReference type="ARBA" id="ARBA00010088"/>
    </source>
</evidence>
<proteinExistence type="inferred from homology"/>
<dbReference type="EMBL" id="JAQQFM010000016">
    <property type="protein sequence ID" value="MFL9927472.1"/>
    <property type="molecule type" value="Genomic_DNA"/>
</dbReference>
<evidence type="ECO:0000256" key="1">
    <source>
        <dbReference type="ARBA" id="ARBA00001585"/>
    </source>
</evidence>
<organism evidence="14 15">
    <name type="scientific">Herbaspirillum lusitanum</name>
    <dbReference type="NCBI Taxonomy" id="213312"/>
    <lineage>
        <taxon>Bacteria</taxon>
        <taxon>Pseudomonadati</taxon>
        <taxon>Pseudomonadota</taxon>
        <taxon>Betaproteobacteria</taxon>
        <taxon>Burkholderiales</taxon>
        <taxon>Oxalobacteraceae</taxon>
        <taxon>Herbaspirillum</taxon>
    </lineage>
</organism>
<dbReference type="EC" id="3.4.11.5" evidence="4 11"/>
<comment type="similarity">
    <text evidence="3 11 12">Belongs to the peptidase S33 family.</text>
</comment>
<accession>A0ABW9AGN6</accession>
<keyword evidence="8 11" id="KW-0645">Protease</keyword>
<evidence type="ECO:0000256" key="9">
    <source>
        <dbReference type="ARBA" id="ARBA00022801"/>
    </source>
</evidence>
<evidence type="ECO:0000259" key="13">
    <source>
        <dbReference type="Pfam" id="PF00561"/>
    </source>
</evidence>
<evidence type="ECO:0000256" key="5">
    <source>
        <dbReference type="ARBA" id="ARBA00021843"/>
    </source>
</evidence>
<sequence length="322" mass="36223">MTTATDSRFRTLYPPINPYDSGMLDVGDGHQVYWEVCGNPKGKPVVFLHGGPGGGCGPSHRQLFNPEKYRIVLFDQRGCGRSLPHANLDANTTWDLVADIEKLRVRLGIEKWQVFGGSWGSTLALAYSETHPERVTEIILRGIFLLRQRELDWYYQEGASWLAPDRWEEFLAPIPEAERGDLVTAYRKRLTGSDEAAKLEAARAWSRWEASTITLVPDVGMMDKFIDAHFALAFARIENHYFVNKGFMEEGQLLANATRLHGIPGVIVQGRYDLATPAKSAWDLHKAWPDAQFHLIESAGHAYNEPGILDQLIRATDGFADR</sequence>
<dbReference type="RefSeq" id="WP_408160708.1">
    <property type="nucleotide sequence ID" value="NZ_JAQQFM010000016.1"/>
</dbReference>
<evidence type="ECO:0000256" key="8">
    <source>
        <dbReference type="ARBA" id="ARBA00022670"/>
    </source>
</evidence>
<protein>
    <recommendedName>
        <fullName evidence="5 11">Proline iminopeptidase</fullName>
        <shortName evidence="11">PIP</shortName>
        <ecNumber evidence="4 11">3.4.11.5</ecNumber>
    </recommendedName>
    <alternativeName>
        <fullName evidence="10 11">Prolyl aminopeptidase</fullName>
    </alternativeName>
</protein>
<keyword evidence="6 11" id="KW-0031">Aminopeptidase</keyword>
<dbReference type="Proteomes" id="UP001629246">
    <property type="component" value="Unassembled WGS sequence"/>
</dbReference>
<dbReference type="InterPro" id="IPR000073">
    <property type="entry name" value="AB_hydrolase_1"/>
</dbReference>
<keyword evidence="9 11" id="KW-0378">Hydrolase</keyword>
<dbReference type="SUPFAM" id="SSF53474">
    <property type="entry name" value="alpha/beta-Hydrolases"/>
    <property type="match status" value="1"/>
</dbReference>
<dbReference type="PANTHER" id="PTHR43722:SF1">
    <property type="entry name" value="PROLINE IMINOPEPTIDASE"/>
    <property type="match status" value="1"/>
</dbReference>
<evidence type="ECO:0000313" key="14">
    <source>
        <dbReference type="EMBL" id="MFL9927472.1"/>
    </source>
</evidence>
<evidence type="ECO:0000256" key="2">
    <source>
        <dbReference type="ARBA" id="ARBA00004496"/>
    </source>
</evidence>
<dbReference type="InterPro" id="IPR029058">
    <property type="entry name" value="AB_hydrolase_fold"/>
</dbReference>
<dbReference type="PIRSF" id="PIRSF006431">
    <property type="entry name" value="Pept_S33"/>
    <property type="match status" value="1"/>
</dbReference>
<dbReference type="Pfam" id="PF00561">
    <property type="entry name" value="Abhydrolase_1"/>
    <property type="match status" value="1"/>
</dbReference>
<comment type="caution">
    <text evidence="14">The sequence shown here is derived from an EMBL/GenBank/DDBJ whole genome shotgun (WGS) entry which is preliminary data.</text>
</comment>
<dbReference type="Gene3D" id="3.40.50.1820">
    <property type="entry name" value="alpha/beta hydrolase"/>
    <property type="match status" value="1"/>
</dbReference>